<keyword evidence="3 7" id="KW-0347">Helicase</keyword>
<keyword evidence="8" id="KW-1185">Reference proteome</keyword>
<evidence type="ECO:0000256" key="4">
    <source>
        <dbReference type="ARBA" id="ARBA00022840"/>
    </source>
</evidence>
<dbReference type="Gene3D" id="3.40.50.300">
    <property type="entry name" value="P-loop containing nucleotide triphosphate hydrolases"/>
    <property type="match status" value="2"/>
</dbReference>
<keyword evidence="2" id="KW-0378">Hydrolase</keyword>
<dbReference type="Proteomes" id="UP001354971">
    <property type="component" value="Unassembled WGS sequence"/>
</dbReference>
<evidence type="ECO:0000313" key="8">
    <source>
        <dbReference type="Proteomes" id="UP001354971"/>
    </source>
</evidence>
<dbReference type="Pfam" id="PF00271">
    <property type="entry name" value="Helicase_C"/>
    <property type="match status" value="1"/>
</dbReference>
<name>A0ABU7LQ58_9PROT</name>
<organism evidence="7 8">
    <name type="scientific">Hyphobacterium lacteum</name>
    <dbReference type="NCBI Taxonomy" id="3116575"/>
    <lineage>
        <taxon>Bacteria</taxon>
        <taxon>Pseudomonadati</taxon>
        <taxon>Pseudomonadota</taxon>
        <taxon>Alphaproteobacteria</taxon>
        <taxon>Maricaulales</taxon>
        <taxon>Maricaulaceae</taxon>
        <taxon>Hyphobacterium</taxon>
    </lineage>
</organism>
<dbReference type="Pfam" id="PF22527">
    <property type="entry name" value="DEXQc_Suv3"/>
    <property type="match status" value="1"/>
</dbReference>
<evidence type="ECO:0000259" key="6">
    <source>
        <dbReference type="PROSITE" id="PS51194"/>
    </source>
</evidence>
<dbReference type="SUPFAM" id="SSF52540">
    <property type="entry name" value="P-loop containing nucleoside triphosphate hydrolases"/>
    <property type="match status" value="2"/>
</dbReference>
<dbReference type="PANTHER" id="PTHR12131">
    <property type="entry name" value="ATP-DEPENDENT RNA AND DNA HELICASE"/>
    <property type="match status" value="1"/>
</dbReference>
<evidence type="ECO:0000256" key="5">
    <source>
        <dbReference type="SAM" id="MobiDB-lite"/>
    </source>
</evidence>
<keyword evidence="4" id="KW-0067">ATP-binding</keyword>
<dbReference type="SMART" id="SM00490">
    <property type="entry name" value="HELICc"/>
    <property type="match status" value="1"/>
</dbReference>
<dbReference type="InterPro" id="IPR050699">
    <property type="entry name" value="RNA-DNA_Helicase"/>
</dbReference>
<evidence type="ECO:0000256" key="2">
    <source>
        <dbReference type="ARBA" id="ARBA00022801"/>
    </source>
</evidence>
<sequence>MSAYSALTAVLGPTNTGKTHLAVERMLARRSGMIGLPLRLLAREIYDRVVKEKGYRATALVTGEEKIVPPGARYFICTVEAMPLSFDAAFVAIDEIQLAADPERGHVFTDRILHARGTEETMLLGAETMRPVIRHLVPDADIITRERFSTLTYGGPAKLARLPRRSAIVAFSSESVYSIAELMRRQRGGAAVVMGALSPRTRNAQVELYQSGEVDYLIATDAIGMGLNMNVDHVAFAEREKFDGRRRRQLFPHEIGQIAGRAGRFRQDGTFGEAGQSKPFETELIAAIENHSFVYLDHLQWRNSDLDLRSIERLQSSLARPSRDPMLRRTRETIDEMSLNQLAQDPAIGDMGRTPQGTELIWDVCRIPDFRKVSLDAHVRLINQILGHLRGPQGRIPVDAMAAQFDRLDKTGGDVQVLSQRLAQVRTWAYVAHRGDWAEEADVWRERAREVEDRLSDALHDHLTQRFVDRRTAALVKGLRADKALETDLLTDGAVMVEGHTVGHLEGLVFRADAEGSALEARALRQAAEKALRPEINRRLGALARTVSGDLTIRTDARIEWNDWIVARLVPGAAVHKPGIALIGGELGSIEACERAKQNLQAQLHDRIARKLAPLVTLLNEDKAGELPGLARGLAFRLAENGGAIARRAVEEDVRHLSPQERRGLRQLGIRIGEFAVFMPALIKPEAASLSALLRSVQADDPGRLFLPAPGLMSVPSDDRFGPADLAAAGFQRCGPRTVRIDMLERLADTIRDVREKESKRDFEPTPAMTSLMGCSVQDLRGVLNALGYRRVKKGPDPEKAKGERWARRHLQHRKAAAAPPAPVDTPFAALAELKPSLPANRPRRKPRKTAKK</sequence>
<dbReference type="InterPro" id="IPR027417">
    <property type="entry name" value="P-loop_NTPase"/>
</dbReference>
<protein>
    <submittedName>
        <fullName evidence="7">Helicase-related protein</fullName>
    </submittedName>
</protein>
<feature type="compositionally biased region" description="Basic residues" evidence="5">
    <location>
        <begin position="842"/>
        <end position="853"/>
    </location>
</feature>
<dbReference type="InterPro" id="IPR055206">
    <property type="entry name" value="DEXQc_SUV3"/>
</dbReference>
<reference evidence="7 8" key="1">
    <citation type="submission" date="2024-01" db="EMBL/GenBank/DDBJ databases">
        <title>Hyphobacterium bacterium isolated from marine sediment.</title>
        <authorList>
            <person name="Zhao S."/>
        </authorList>
    </citation>
    <scope>NUCLEOTIDE SEQUENCE [LARGE SCALE GENOMIC DNA]</scope>
    <source>
        <strain evidence="8">HN65</strain>
    </source>
</reference>
<evidence type="ECO:0000313" key="7">
    <source>
        <dbReference type="EMBL" id="MEE2526045.1"/>
    </source>
</evidence>
<dbReference type="PANTHER" id="PTHR12131:SF1">
    <property type="entry name" value="ATP-DEPENDENT RNA HELICASE SUPV3L1, MITOCHONDRIAL-RELATED"/>
    <property type="match status" value="1"/>
</dbReference>
<feature type="compositionally biased region" description="Basic and acidic residues" evidence="5">
    <location>
        <begin position="794"/>
        <end position="806"/>
    </location>
</feature>
<feature type="domain" description="Helicase C-terminal" evidence="6">
    <location>
        <begin position="154"/>
        <end position="319"/>
    </location>
</feature>
<accession>A0ABU7LQ58</accession>
<dbReference type="GO" id="GO:0004386">
    <property type="term" value="F:helicase activity"/>
    <property type="evidence" value="ECO:0007669"/>
    <property type="project" value="UniProtKB-KW"/>
</dbReference>
<feature type="region of interest" description="Disordered" evidence="5">
    <location>
        <begin position="793"/>
        <end position="853"/>
    </location>
</feature>
<evidence type="ECO:0000256" key="3">
    <source>
        <dbReference type="ARBA" id="ARBA00022806"/>
    </source>
</evidence>
<feature type="compositionally biased region" description="Basic residues" evidence="5">
    <location>
        <begin position="807"/>
        <end position="816"/>
    </location>
</feature>
<dbReference type="PROSITE" id="PS51194">
    <property type="entry name" value="HELICASE_CTER"/>
    <property type="match status" value="1"/>
</dbReference>
<gene>
    <name evidence="7" type="ORF">V0U79_06680</name>
</gene>
<proteinExistence type="predicted"/>
<dbReference type="InterPro" id="IPR001650">
    <property type="entry name" value="Helicase_C-like"/>
</dbReference>
<dbReference type="EMBL" id="JAZDRP010000003">
    <property type="protein sequence ID" value="MEE2526045.1"/>
    <property type="molecule type" value="Genomic_DNA"/>
</dbReference>
<keyword evidence="1" id="KW-0547">Nucleotide-binding</keyword>
<dbReference type="RefSeq" id="WP_330198704.1">
    <property type="nucleotide sequence ID" value="NZ_JAZDRP010000003.1"/>
</dbReference>
<evidence type="ECO:0000256" key="1">
    <source>
        <dbReference type="ARBA" id="ARBA00022741"/>
    </source>
</evidence>
<comment type="caution">
    <text evidence="7">The sequence shown here is derived from an EMBL/GenBank/DDBJ whole genome shotgun (WGS) entry which is preliminary data.</text>
</comment>